<dbReference type="RefSeq" id="XP_025597237.1">
    <property type="nucleotide sequence ID" value="XM_025745811.1"/>
</dbReference>
<feature type="region of interest" description="Disordered" evidence="1">
    <location>
        <begin position="153"/>
        <end position="198"/>
    </location>
</feature>
<evidence type="ECO:0000313" key="3">
    <source>
        <dbReference type="Proteomes" id="UP000245946"/>
    </source>
</evidence>
<feature type="region of interest" description="Disordered" evidence="1">
    <location>
        <begin position="36"/>
        <end position="133"/>
    </location>
</feature>
<reference evidence="2 3" key="1">
    <citation type="journal article" date="2018" name="Mol. Biol. Evol.">
        <title>Broad Genomic Sampling Reveals a Smut Pathogenic Ancestry of the Fungal Clade Ustilaginomycotina.</title>
        <authorList>
            <person name="Kijpornyongpan T."/>
            <person name="Mondo S.J."/>
            <person name="Barry K."/>
            <person name="Sandor L."/>
            <person name="Lee J."/>
            <person name="Lipzen A."/>
            <person name="Pangilinan J."/>
            <person name="LaButti K."/>
            <person name="Hainaut M."/>
            <person name="Henrissat B."/>
            <person name="Grigoriev I.V."/>
            <person name="Spatafora J.W."/>
            <person name="Aime M.C."/>
        </authorList>
    </citation>
    <scope>NUCLEOTIDE SEQUENCE [LARGE SCALE GENOMIC DNA]</scope>
    <source>
        <strain evidence="2 3">MCA 4186</strain>
    </source>
</reference>
<dbReference type="AlphaFoldDB" id="A0A316Z7K5"/>
<feature type="compositionally biased region" description="Low complexity" evidence="1">
    <location>
        <begin position="105"/>
        <end position="123"/>
    </location>
</feature>
<evidence type="ECO:0000313" key="2">
    <source>
        <dbReference type="EMBL" id="PWN96958.1"/>
    </source>
</evidence>
<dbReference type="EMBL" id="KZ819297">
    <property type="protein sequence ID" value="PWN96958.1"/>
    <property type="molecule type" value="Genomic_DNA"/>
</dbReference>
<dbReference type="GeneID" id="37273355"/>
<dbReference type="Proteomes" id="UP000245946">
    <property type="component" value="Unassembled WGS sequence"/>
</dbReference>
<feature type="region of interest" description="Disordered" evidence="1">
    <location>
        <begin position="1"/>
        <end position="21"/>
    </location>
</feature>
<protein>
    <submittedName>
        <fullName evidence="2">Uncharacterized protein</fullName>
    </submittedName>
</protein>
<proteinExistence type="predicted"/>
<evidence type="ECO:0000256" key="1">
    <source>
        <dbReference type="SAM" id="MobiDB-lite"/>
    </source>
</evidence>
<sequence>MPRSAALQLSSRLRAPVKRATPTARLACRSDNLACRRGRPDGRFAHARQVRTTSSLGQPRASKATLDGRAALRVSDSGPASGEQSDCDAETLPSGQMIRGPAPEPRSGAPREGAAASRASARPNLADAPSSFGRVSDPCRLCRTLSSHTQCKASIRGHKDGRSGRGSRLALGRARASVGPARPAASRARAARMSGTYR</sequence>
<keyword evidence="3" id="KW-1185">Reference proteome</keyword>
<feature type="compositionally biased region" description="Low complexity" evidence="1">
    <location>
        <begin position="166"/>
        <end position="192"/>
    </location>
</feature>
<gene>
    <name evidence="2" type="ORF">FA09DRAFT_74319</name>
</gene>
<organism evidence="2 3">
    <name type="scientific">Tilletiopsis washingtonensis</name>
    <dbReference type="NCBI Taxonomy" id="58919"/>
    <lineage>
        <taxon>Eukaryota</taxon>
        <taxon>Fungi</taxon>
        <taxon>Dikarya</taxon>
        <taxon>Basidiomycota</taxon>
        <taxon>Ustilaginomycotina</taxon>
        <taxon>Exobasidiomycetes</taxon>
        <taxon>Entylomatales</taxon>
        <taxon>Entylomatales incertae sedis</taxon>
        <taxon>Tilletiopsis</taxon>
    </lineage>
</organism>
<name>A0A316Z7K5_9BASI</name>
<accession>A0A316Z7K5</accession>